<evidence type="ECO:0000313" key="1">
    <source>
        <dbReference type="EMBL" id="MPN56720.1"/>
    </source>
</evidence>
<gene>
    <name evidence="1" type="ORF">SDC9_204412</name>
</gene>
<comment type="caution">
    <text evidence="1">The sequence shown here is derived from an EMBL/GenBank/DDBJ whole genome shotgun (WGS) entry which is preliminary data.</text>
</comment>
<proteinExistence type="predicted"/>
<dbReference type="EMBL" id="VSSQ01127388">
    <property type="protein sequence ID" value="MPN56720.1"/>
    <property type="molecule type" value="Genomic_DNA"/>
</dbReference>
<accession>A0A645J0N9</accession>
<organism evidence="1">
    <name type="scientific">bioreactor metagenome</name>
    <dbReference type="NCBI Taxonomy" id="1076179"/>
    <lineage>
        <taxon>unclassified sequences</taxon>
        <taxon>metagenomes</taxon>
        <taxon>ecological metagenomes</taxon>
    </lineage>
</organism>
<dbReference type="AlphaFoldDB" id="A0A645J0N9"/>
<sequence>MVVARKMPQLVENRRDIRRFARPHGKDKRRVIVGNVGRKVALHLVLAEGKIIEIVPQHVLHRLVQ</sequence>
<name>A0A645J0N9_9ZZZZ</name>
<protein>
    <submittedName>
        <fullName evidence="1">Uncharacterized protein</fullName>
    </submittedName>
</protein>
<reference evidence="1" key="1">
    <citation type="submission" date="2019-08" db="EMBL/GenBank/DDBJ databases">
        <authorList>
            <person name="Kucharzyk K."/>
            <person name="Murdoch R.W."/>
            <person name="Higgins S."/>
            <person name="Loffler F."/>
        </authorList>
    </citation>
    <scope>NUCLEOTIDE SEQUENCE</scope>
</reference>